<dbReference type="PANTHER" id="PTHR30273">
    <property type="entry name" value="PERIPLASMIC SIGNAL SENSOR AND SIGMA FACTOR ACTIVATOR FECR-RELATED"/>
    <property type="match status" value="1"/>
</dbReference>
<feature type="domain" description="FecR protein" evidence="2">
    <location>
        <begin position="197"/>
        <end position="251"/>
    </location>
</feature>
<sequence>MDDSIRKLIFTAIDGTISPEDFERLQDAIERSEEVRDEYLRAVSLCEDLAEIAGDQPVTDALSETQSPVRRPTSRNFRPDLFRLNPVHLAVAFMLLVTVGGVAYWFGQRHSVVPASPVAGSESRGEVPREAVIAGHATLRRSVDLKWSEGTTTWREGDVLPDGMLNFDEGVAEFDFFCGATLIVEGPASLNIESDWSVQVIEGRLRANVPPAARGFVVRAPGADIVDLGTEFALEVGDGDARVEVLDGEVELRGGEHDGQLLRTGEKQSLTDSGRPPQAIEGLSTIGELLRRRDDAEAERLSQWKVFAEHLARDRRLIAYYPMALASEGRIVRNAAGTGAERNGHIVGPVQQVPGRFGTASTGFDFERPGARVRTRIDGEFEAFTFVCWVRIDSLEHRYNALLMGDGYENGEPHWQIRDDGRLMFSVMVDDSKEVRHFSRLEQRVVTDAGLHRVYYTEPFWDITQSGQWFHLAAVYDPEGRTVAQYVNGREISRHEIADRFHTSTLRIGPAEIGNWGQPFRKTPEFAVRNLNGTIDELAIFGTPLDADEIASLYNEGRPLGY</sequence>
<gene>
    <name evidence="3" type="ORF">Mal4_38540</name>
</gene>
<name>A0A517ZAQ4_9PLAN</name>
<dbReference type="Proteomes" id="UP000320496">
    <property type="component" value="Chromosome"/>
</dbReference>
<dbReference type="EMBL" id="CP036275">
    <property type="protein sequence ID" value="QDU39509.1"/>
    <property type="molecule type" value="Genomic_DNA"/>
</dbReference>
<evidence type="ECO:0000313" key="3">
    <source>
        <dbReference type="EMBL" id="QDU39509.1"/>
    </source>
</evidence>
<proteinExistence type="predicted"/>
<dbReference type="PANTHER" id="PTHR30273:SF2">
    <property type="entry name" value="PROTEIN FECR"/>
    <property type="match status" value="1"/>
</dbReference>
<dbReference type="OrthoDB" id="258532at2"/>
<dbReference type="Pfam" id="PF13385">
    <property type="entry name" value="Laminin_G_3"/>
    <property type="match status" value="1"/>
</dbReference>
<dbReference type="InterPro" id="IPR013320">
    <property type="entry name" value="ConA-like_dom_sf"/>
</dbReference>
<protein>
    <submittedName>
        <fullName evidence="3">FecR protein</fullName>
    </submittedName>
</protein>
<evidence type="ECO:0000259" key="2">
    <source>
        <dbReference type="Pfam" id="PF04773"/>
    </source>
</evidence>
<dbReference type="GO" id="GO:0016989">
    <property type="term" value="F:sigma factor antagonist activity"/>
    <property type="evidence" value="ECO:0007669"/>
    <property type="project" value="TreeGrafter"/>
</dbReference>
<dbReference type="AlphaFoldDB" id="A0A517ZAQ4"/>
<keyword evidence="1" id="KW-0472">Membrane</keyword>
<dbReference type="SUPFAM" id="SSF49899">
    <property type="entry name" value="Concanavalin A-like lectins/glucanases"/>
    <property type="match status" value="1"/>
</dbReference>
<evidence type="ECO:0000256" key="1">
    <source>
        <dbReference type="SAM" id="Phobius"/>
    </source>
</evidence>
<feature type="transmembrane region" description="Helical" evidence="1">
    <location>
        <begin position="87"/>
        <end position="107"/>
    </location>
</feature>
<dbReference type="RefSeq" id="WP_145370686.1">
    <property type="nucleotide sequence ID" value="NZ_CP036275.1"/>
</dbReference>
<keyword evidence="1" id="KW-1133">Transmembrane helix</keyword>
<dbReference type="Gene3D" id="2.60.120.200">
    <property type="match status" value="1"/>
</dbReference>
<organism evidence="3 4">
    <name type="scientific">Maioricimonas rarisocia</name>
    <dbReference type="NCBI Taxonomy" id="2528026"/>
    <lineage>
        <taxon>Bacteria</taxon>
        <taxon>Pseudomonadati</taxon>
        <taxon>Planctomycetota</taxon>
        <taxon>Planctomycetia</taxon>
        <taxon>Planctomycetales</taxon>
        <taxon>Planctomycetaceae</taxon>
        <taxon>Maioricimonas</taxon>
    </lineage>
</organism>
<dbReference type="InterPro" id="IPR012373">
    <property type="entry name" value="Ferrdict_sens_TM"/>
</dbReference>
<reference evidence="3 4" key="1">
    <citation type="submission" date="2019-02" db="EMBL/GenBank/DDBJ databases">
        <title>Deep-cultivation of Planctomycetes and their phenomic and genomic characterization uncovers novel biology.</title>
        <authorList>
            <person name="Wiegand S."/>
            <person name="Jogler M."/>
            <person name="Boedeker C."/>
            <person name="Pinto D."/>
            <person name="Vollmers J."/>
            <person name="Rivas-Marin E."/>
            <person name="Kohn T."/>
            <person name="Peeters S.H."/>
            <person name="Heuer A."/>
            <person name="Rast P."/>
            <person name="Oberbeckmann S."/>
            <person name="Bunk B."/>
            <person name="Jeske O."/>
            <person name="Meyerdierks A."/>
            <person name="Storesund J.E."/>
            <person name="Kallscheuer N."/>
            <person name="Luecker S."/>
            <person name="Lage O.M."/>
            <person name="Pohl T."/>
            <person name="Merkel B.J."/>
            <person name="Hornburger P."/>
            <person name="Mueller R.-W."/>
            <person name="Bruemmer F."/>
            <person name="Labrenz M."/>
            <person name="Spormann A.M."/>
            <person name="Op den Camp H."/>
            <person name="Overmann J."/>
            <person name="Amann R."/>
            <person name="Jetten M.S.M."/>
            <person name="Mascher T."/>
            <person name="Medema M.H."/>
            <person name="Devos D.P."/>
            <person name="Kaster A.-K."/>
            <person name="Ovreas L."/>
            <person name="Rohde M."/>
            <person name="Galperin M.Y."/>
            <person name="Jogler C."/>
        </authorList>
    </citation>
    <scope>NUCLEOTIDE SEQUENCE [LARGE SCALE GENOMIC DNA]</scope>
    <source>
        <strain evidence="3 4">Mal4</strain>
    </source>
</reference>
<dbReference type="InterPro" id="IPR006860">
    <property type="entry name" value="FecR"/>
</dbReference>
<dbReference type="Pfam" id="PF04773">
    <property type="entry name" value="FecR"/>
    <property type="match status" value="1"/>
</dbReference>
<keyword evidence="1" id="KW-0812">Transmembrane</keyword>
<evidence type="ECO:0000313" key="4">
    <source>
        <dbReference type="Proteomes" id="UP000320496"/>
    </source>
</evidence>
<keyword evidence="4" id="KW-1185">Reference proteome</keyword>
<dbReference type="Gene3D" id="2.60.120.1440">
    <property type="match status" value="1"/>
</dbReference>
<accession>A0A517ZAQ4</accession>
<dbReference type="KEGG" id="mri:Mal4_38540"/>